<keyword evidence="2" id="KW-1133">Transmembrane helix</keyword>
<evidence type="ECO:0000256" key="1">
    <source>
        <dbReference type="SAM" id="MobiDB-lite"/>
    </source>
</evidence>
<proteinExistence type="predicted"/>
<evidence type="ECO:0000313" key="4">
    <source>
        <dbReference type="EMBL" id="XAN09122.1"/>
    </source>
</evidence>
<feature type="compositionally biased region" description="Basic and acidic residues" evidence="1">
    <location>
        <begin position="1"/>
        <end position="10"/>
    </location>
</feature>
<sequence>MTVTHARPEDETAFASTEPAPGRLRVRRQPKWIAAGVLALCLGGLGATVLYSTAAESTDVIVLTRTVPRGQMIQPDDLVTTRVGNLAGVSYADAAQRETLVGQRALIDLAQGSLLPNGAVGTPELLPGSTQLGLRLAPGRIPADELPAGTPVLLVPLADARLAPDQRPAGSSPAPQPIRATILLPPRPGPDGVAILLDVRVEAGRAAEVAALAADERIALVREAHS</sequence>
<evidence type="ECO:0000256" key="2">
    <source>
        <dbReference type="SAM" id="Phobius"/>
    </source>
</evidence>
<dbReference type="CDD" id="cd11614">
    <property type="entry name" value="SAF_CpaB_FlgA_like"/>
    <property type="match status" value="1"/>
</dbReference>
<reference evidence="4 5" key="1">
    <citation type="submission" date="2024-04" db="EMBL/GenBank/DDBJ databases">
        <title>Isolation of an actinomycete strain from pig manure.</title>
        <authorList>
            <person name="Gong T."/>
            <person name="Yu Z."/>
            <person name="An M."/>
            <person name="Wei C."/>
            <person name="Yang W."/>
            <person name="Liu L."/>
        </authorList>
    </citation>
    <scope>NUCLEOTIDE SEQUENCE [LARGE SCALE GENOMIC DNA]</scope>
    <source>
        <strain evidence="4 5">ZF39</strain>
    </source>
</reference>
<evidence type="ECO:0000259" key="3">
    <source>
        <dbReference type="SMART" id="SM00858"/>
    </source>
</evidence>
<dbReference type="Pfam" id="PF08666">
    <property type="entry name" value="SAF"/>
    <property type="match status" value="1"/>
</dbReference>
<accession>A0ABZ3FWE9</accession>
<protein>
    <submittedName>
        <fullName evidence="4">SAF domain-containing protein</fullName>
    </submittedName>
</protein>
<gene>
    <name evidence="4" type="ORF">AADG42_17970</name>
</gene>
<evidence type="ECO:0000313" key="5">
    <source>
        <dbReference type="Proteomes" id="UP001442841"/>
    </source>
</evidence>
<name>A0ABZ3FWE9_9ACTN</name>
<dbReference type="Gene3D" id="3.90.1210.10">
    <property type="entry name" value="Antifreeze-like/N-acetylneuraminic acid synthase C-terminal domain"/>
    <property type="match status" value="1"/>
</dbReference>
<keyword evidence="2" id="KW-0812">Transmembrane</keyword>
<keyword evidence="5" id="KW-1185">Reference proteome</keyword>
<organism evidence="4 5">
    <name type="scientific">Ammonicoccus fulvus</name>
    <dbReference type="NCBI Taxonomy" id="3138240"/>
    <lineage>
        <taxon>Bacteria</taxon>
        <taxon>Bacillati</taxon>
        <taxon>Actinomycetota</taxon>
        <taxon>Actinomycetes</taxon>
        <taxon>Propionibacteriales</taxon>
        <taxon>Propionibacteriaceae</taxon>
        <taxon>Ammonicoccus</taxon>
    </lineage>
</organism>
<feature type="transmembrane region" description="Helical" evidence="2">
    <location>
        <begin position="32"/>
        <end position="51"/>
    </location>
</feature>
<dbReference type="EMBL" id="CP154795">
    <property type="protein sequence ID" value="XAN09122.1"/>
    <property type="molecule type" value="Genomic_DNA"/>
</dbReference>
<dbReference type="InterPro" id="IPR013974">
    <property type="entry name" value="SAF"/>
</dbReference>
<keyword evidence="2" id="KW-0472">Membrane</keyword>
<dbReference type="SMART" id="SM00858">
    <property type="entry name" value="SAF"/>
    <property type="match status" value="1"/>
</dbReference>
<dbReference type="RefSeq" id="WP_425310565.1">
    <property type="nucleotide sequence ID" value="NZ_CP154795.1"/>
</dbReference>
<feature type="region of interest" description="Disordered" evidence="1">
    <location>
        <begin position="1"/>
        <end position="21"/>
    </location>
</feature>
<dbReference type="Proteomes" id="UP001442841">
    <property type="component" value="Chromosome"/>
</dbReference>
<feature type="domain" description="SAF" evidence="3">
    <location>
        <begin position="58"/>
        <end position="121"/>
    </location>
</feature>